<sequence>MSSSDASVGDLVASGILLGGIALTGRAKRPPFEDDPLTVAAELERLVRAGTRCFYMRHGAPLDAGEVLRHAQARTDNSTT</sequence>
<comment type="caution">
    <text evidence="1">The sequence shown here is derived from an EMBL/GenBank/DDBJ whole genome shotgun (WGS) entry which is preliminary data.</text>
</comment>
<dbReference type="Proteomes" id="UP000217994">
    <property type="component" value="Unassembled WGS sequence"/>
</dbReference>
<dbReference type="GeneID" id="69000646"/>
<proteinExistence type="predicted"/>
<name>A0A2A4FKR0_9BURK</name>
<dbReference type="AlphaFoldDB" id="A0A2A4FKR0"/>
<dbReference type="EMBL" id="MTZU01000020">
    <property type="protein sequence ID" value="PCE33248.1"/>
    <property type="molecule type" value="Genomic_DNA"/>
</dbReference>
<gene>
    <name evidence="1" type="ORF">BZL54_06695</name>
</gene>
<organism evidence="1 2">
    <name type="scientific">Burkholderia ubonensis subsp. mesacidophila</name>
    <dbReference type="NCBI Taxonomy" id="265293"/>
    <lineage>
        <taxon>Bacteria</taxon>
        <taxon>Pseudomonadati</taxon>
        <taxon>Pseudomonadota</taxon>
        <taxon>Betaproteobacteria</taxon>
        <taxon>Burkholderiales</taxon>
        <taxon>Burkholderiaceae</taxon>
        <taxon>Burkholderia</taxon>
        <taxon>Burkholderia cepacia complex</taxon>
    </lineage>
</organism>
<accession>A0A2A4FKR0</accession>
<reference evidence="1 2" key="1">
    <citation type="submission" date="2017-01" db="EMBL/GenBank/DDBJ databases">
        <title>Whole-Genome Shotgun Sequencing of Two beta-Proteobacterial Species in Search of the Bulgecin Biosynthetic Cluster.</title>
        <authorList>
            <person name="Horsman M.E."/>
            <person name="Marous D.R."/>
            <person name="Li R."/>
            <person name="Oliver R.A."/>
            <person name="Byun B."/>
            <person name="Emrich S.J."/>
            <person name="Boggess B."/>
            <person name="Townsend C.A."/>
            <person name="Mobashery S."/>
        </authorList>
    </citation>
    <scope>NUCLEOTIDE SEQUENCE [LARGE SCALE GENOMIC DNA]</scope>
    <source>
        <strain evidence="1 2">ATCC 31433</strain>
    </source>
</reference>
<evidence type="ECO:0000313" key="1">
    <source>
        <dbReference type="EMBL" id="PCE33248.1"/>
    </source>
</evidence>
<dbReference type="RefSeq" id="WP_133117907.1">
    <property type="nucleotide sequence ID" value="NZ_CP020738.1"/>
</dbReference>
<protein>
    <submittedName>
        <fullName evidence="1">Uncharacterized protein</fullName>
    </submittedName>
</protein>
<evidence type="ECO:0000313" key="2">
    <source>
        <dbReference type="Proteomes" id="UP000217994"/>
    </source>
</evidence>